<dbReference type="STRING" id="1844972.A7K91_12030"/>
<dbReference type="Pfam" id="PF00528">
    <property type="entry name" value="BPD_transp_1"/>
    <property type="match status" value="1"/>
</dbReference>
<feature type="transmembrane region" description="Helical" evidence="7">
    <location>
        <begin position="130"/>
        <end position="156"/>
    </location>
</feature>
<comment type="subcellular location">
    <subcellularLocation>
        <location evidence="1 7">Cell membrane</location>
        <topology evidence="1 7">Multi-pass membrane protein</topology>
    </subcellularLocation>
</comment>
<dbReference type="InterPro" id="IPR000515">
    <property type="entry name" value="MetI-like"/>
</dbReference>
<feature type="transmembrane region" description="Helical" evidence="7">
    <location>
        <begin position="288"/>
        <end position="310"/>
    </location>
</feature>
<evidence type="ECO:0000256" key="3">
    <source>
        <dbReference type="ARBA" id="ARBA00022475"/>
    </source>
</evidence>
<feature type="transmembrane region" description="Helical" evidence="7">
    <location>
        <begin position="36"/>
        <end position="57"/>
    </location>
</feature>
<keyword evidence="3" id="KW-1003">Cell membrane</keyword>
<feature type="transmembrane region" description="Helical" evidence="7">
    <location>
        <begin position="168"/>
        <end position="191"/>
    </location>
</feature>
<dbReference type="EMBL" id="LYPA01000065">
    <property type="protein sequence ID" value="OBR64253.1"/>
    <property type="molecule type" value="Genomic_DNA"/>
</dbReference>
<dbReference type="GO" id="GO:0055085">
    <property type="term" value="P:transmembrane transport"/>
    <property type="evidence" value="ECO:0007669"/>
    <property type="project" value="InterPro"/>
</dbReference>
<dbReference type="OrthoDB" id="9771544at2"/>
<keyword evidence="6 7" id="KW-0472">Membrane</keyword>
<evidence type="ECO:0000256" key="1">
    <source>
        <dbReference type="ARBA" id="ARBA00004651"/>
    </source>
</evidence>
<feature type="transmembrane region" description="Helical" evidence="7">
    <location>
        <begin position="212"/>
        <end position="237"/>
    </location>
</feature>
<evidence type="ECO:0000256" key="7">
    <source>
        <dbReference type="RuleBase" id="RU363032"/>
    </source>
</evidence>
<evidence type="ECO:0000256" key="5">
    <source>
        <dbReference type="ARBA" id="ARBA00022989"/>
    </source>
</evidence>
<dbReference type="GO" id="GO:0005886">
    <property type="term" value="C:plasma membrane"/>
    <property type="evidence" value="ECO:0007669"/>
    <property type="project" value="UniProtKB-SubCell"/>
</dbReference>
<evidence type="ECO:0000313" key="10">
    <source>
        <dbReference type="Proteomes" id="UP000092024"/>
    </source>
</evidence>
<dbReference type="Gene3D" id="1.10.3720.10">
    <property type="entry name" value="MetI-like"/>
    <property type="match status" value="1"/>
</dbReference>
<dbReference type="AlphaFoldDB" id="A0A1A5YF87"/>
<feature type="transmembrane region" description="Helical" evidence="7">
    <location>
        <begin position="101"/>
        <end position="123"/>
    </location>
</feature>
<accession>A0A1A5YF87</accession>
<evidence type="ECO:0000313" key="9">
    <source>
        <dbReference type="EMBL" id="OBR64253.1"/>
    </source>
</evidence>
<evidence type="ECO:0000256" key="6">
    <source>
        <dbReference type="ARBA" id="ARBA00023136"/>
    </source>
</evidence>
<dbReference type="CDD" id="cd06261">
    <property type="entry name" value="TM_PBP2"/>
    <property type="match status" value="1"/>
</dbReference>
<keyword evidence="4 7" id="KW-0812">Transmembrane</keyword>
<keyword evidence="5 7" id="KW-1133">Transmembrane helix</keyword>
<keyword evidence="2 7" id="KW-0813">Transport</keyword>
<proteinExistence type="inferred from homology"/>
<keyword evidence="10" id="KW-1185">Reference proteome</keyword>
<comment type="similarity">
    <text evidence="7">Belongs to the binding-protein-dependent transport system permease family.</text>
</comment>
<dbReference type="InterPro" id="IPR035906">
    <property type="entry name" value="MetI-like_sf"/>
</dbReference>
<dbReference type="PANTHER" id="PTHR43744">
    <property type="entry name" value="ABC TRANSPORTER PERMEASE PROTEIN MG189-RELATED-RELATED"/>
    <property type="match status" value="1"/>
</dbReference>
<dbReference type="SUPFAM" id="SSF161098">
    <property type="entry name" value="MetI-like"/>
    <property type="match status" value="1"/>
</dbReference>
<dbReference type="PROSITE" id="PS50928">
    <property type="entry name" value="ABC_TM1"/>
    <property type="match status" value="1"/>
</dbReference>
<evidence type="ECO:0000256" key="4">
    <source>
        <dbReference type="ARBA" id="ARBA00022692"/>
    </source>
</evidence>
<protein>
    <recommendedName>
        <fullName evidence="8">ABC transmembrane type-1 domain-containing protein</fullName>
    </recommendedName>
</protein>
<sequence length="326" mass="36956">MKEAPLDYVKRNISGRLEAGLRHSAAKRSKAIVSSLVYYFVLLSLSFVFVYPLLYMVSKSLMQSWDVADATVRWIPTRFSLYNYQVAFAEMKYWQGFLNSVVTSFGSAALQIVSCSLIGYGFARYRFPGYGLWLGLLVFTFLVPPQTIVVPLYMFFSDLGWINTHLPFVVPAAFGHGLQGALFVLIFIQFYRRLPGVLEEAARIDGAGHMRTYWQIMFPLGRPAMLVVFLFSSVWHWNDNFQPSTYLQLPPFYNLAQRMSGFYGKANMSAEQMSQSISAEAIGMAPTLINQIMAGVILSILPILLMYLFVQRYFVESVERSGIAGE</sequence>
<feature type="domain" description="ABC transmembrane type-1" evidence="8">
    <location>
        <begin position="97"/>
        <end position="310"/>
    </location>
</feature>
<gene>
    <name evidence="9" type="ORF">A7K91_12030</name>
</gene>
<reference evidence="9 10" key="1">
    <citation type="submission" date="2016-05" db="EMBL/GenBank/DDBJ databases">
        <title>Paenibacillus oryzae. sp. nov., isolated from the rice root.</title>
        <authorList>
            <person name="Zhang J."/>
            <person name="Zhang X."/>
        </authorList>
    </citation>
    <scope>NUCLEOTIDE SEQUENCE [LARGE SCALE GENOMIC DNA]</scope>
    <source>
        <strain evidence="9 10">1DrF-4</strain>
    </source>
</reference>
<dbReference type="PANTHER" id="PTHR43744:SF6">
    <property type="entry name" value="ABC TRANSPORTER PERMEASE PROTEIN YESQ-RELATED"/>
    <property type="match status" value="1"/>
</dbReference>
<name>A0A1A5YF87_9BACL</name>
<dbReference type="Proteomes" id="UP000092024">
    <property type="component" value="Unassembled WGS sequence"/>
</dbReference>
<evidence type="ECO:0000256" key="2">
    <source>
        <dbReference type="ARBA" id="ARBA00022448"/>
    </source>
</evidence>
<organism evidence="9 10">
    <name type="scientific">Paenibacillus oryzae</name>
    <dbReference type="NCBI Taxonomy" id="1844972"/>
    <lineage>
        <taxon>Bacteria</taxon>
        <taxon>Bacillati</taxon>
        <taxon>Bacillota</taxon>
        <taxon>Bacilli</taxon>
        <taxon>Bacillales</taxon>
        <taxon>Paenibacillaceae</taxon>
        <taxon>Paenibacillus</taxon>
    </lineage>
</organism>
<evidence type="ECO:0000259" key="8">
    <source>
        <dbReference type="PROSITE" id="PS50928"/>
    </source>
</evidence>
<dbReference type="RefSeq" id="WP_068684735.1">
    <property type="nucleotide sequence ID" value="NZ_LYPA01000065.1"/>
</dbReference>
<comment type="caution">
    <text evidence="9">The sequence shown here is derived from an EMBL/GenBank/DDBJ whole genome shotgun (WGS) entry which is preliminary data.</text>
</comment>